<feature type="region of interest" description="Disordered" evidence="1">
    <location>
        <begin position="229"/>
        <end position="250"/>
    </location>
</feature>
<name>A0A426FNP4_9BURK</name>
<sequence>MVSNKQHHESADREAVMSGKWGRMFAGVMIALPLGACITMQKKEDGKTHISIPNPLAGLLKGEEADSRGGKSTGTAMQDGRQAAQTAAGGSSTRQTSANGNDSGEVALFDPRWTDAPMISETPLANLWRKHPWDGQGLGQYPAVALTIVDWSFSTNHFRQRMQNGGSGGSGDGCWVAKARIWWSGKKSQQVDPFKVCWKSSLGMAMTFAPAIQTYMLQVPAGQHTGYKRTTGPLPPMLAEPDQQDSPVGLDGVGSSNFMIQFFAETGWKATQTMNLWITGYDSSEEPKNKRSASTRNGHSSDEASPGAPADVEGKTAKMQRKQSSQEKRASLLIQNAIKCNNPESMEELNAYLKNTEKYKMDGTPLPLSGDITVLGLKPTTIASSGDEDGMSVEVRFPGKTPKKVAKAAGIARNRSGDYHKNTGIGYLNIVMAFGEVSLSCTYITGDSEVELQPSVEAGDPAN</sequence>
<protein>
    <submittedName>
        <fullName evidence="3">Uncharacterized protein</fullName>
    </submittedName>
</protein>
<keyword evidence="2" id="KW-0472">Membrane</keyword>
<evidence type="ECO:0000313" key="3">
    <source>
        <dbReference type="EMBL" id="RRN44306.1"/>
    </source>
</evidence>
<comment type="caution">
    <text evidence="3">The sequence shown here is derived from an EMBL/GenBank/DDBJ whole genome shotgun (WGS) entry which is preliminary data.</text>
</comment>
<feature type="region of interest" description="Disordered" evidence="1">
    <location>
        <begin position="49"/>
        <end position="107"/>
    </location>
</feature>
<proteinExistence type="predicted"/>
<feature type="transmembrane region" description="Helical" evidence="2">
    <location>
        <begin position="21"/>
        <end position="41"/>
    </location>
</feature>
<keyword evidence="2" id="KW-1133">Transmembrane helix</keyword>
<feature type="compositionally biased region" description="Polar residues" evidence="1">
    <location>
        <begin position="83"/>
        <end position="102"/>
    </location>
</feature>
<accession>A0A426FNP4</accession>
<feature type="region of interest" description="Disordered" evidence="1">
    <location>
        <begin position="282"/>
        <end position="329"/>
    </location>
</feature>
<dbReference type="AlphaFoldDB" id="A0A426FNP4"/>
<dbReference type="Proteomes" id="UP000270261">
    <property type="component" value="Unassembled WGS sequence"/>
</dbReference>
<dbReference type="RefSeq" id="WP_125096501.1">
    <property type="nucleotide sequence ID" value="NZ_RRUE01000002.1"/>
</dbReference>
<evidence type="ECO:0000256" key="2">
    <source>
        <dbReference type="SAM" id="Phobius"/>
    </source>
</evidence>
<evidence type="ECO:0000313" key="4">
    <source>
        <dbReference type="Proteomes" id="UP000270261"/>
    </source>
</evidence>
<dbReference type="OrthoDB" id="8880028at2"/>
<keyword evidence="4" id="KW-1185">Reference proteome</keyword>
<organism evidence="3 4">
    <name type="scientific">Lautropia dentalis</name>
    <dbReference type="NCBI Taxonomy" id="2490857"/>
    <lineage>
        <taxon>Bacteria</taxon>
        <taxon>Pseudomonadati</taxon>
        <taxon>Pseudomonadota</taxon>
        <taxon>Betaproteobacteria</taxon>
        <taxon>Burkholderiales</taxon>
        <taxon>Burkholderiaceae</taxon>
        <taxon>Lautropia</taxon>
    </lineage>
</organism>
<reference evidence="3 4" key="1">
    <citation type="submission" date="2018-11" db="EMBL/GenBank/DDBJ databases">
        <title>Genome sequencing of Lautropia sp. KCOM 2505 (= ChDC F240).</title>
        <authorList>
            <person name="Kook J.-K."/>
            <person name="Park S.-N."/>
            <person name="Lim Y.K."/>
        </authorList>
    </citation>
    <scope>NUCLEOTIDE SEQUENCE [LARGE SCALE GENOMIC DNA]</scope>
    <source>
        <strain evidence="3 4">KCOM 2505</strain>
    </source>
</reference>
<gene>
    <name evidence="3" type="ORF">EHV23_13365</name>
</gene>
<dbReference type="EMBL" id="RRUE01000002">
    <property type="protein sequence ID" value="RRN44306.1"/>
    <property type="molecule type" value="Genomic_DNA"/>
</dbReference>
<keyword evidence="2" id="KW-0812">Transmembrane</keyword>
<evidence type="ECO:0000256" key="1">
    <source>
        <dbReference type="SAM" id="MobiDB-lite"/>
    </source>
</evidence>